<dbReference type="Pfam" id="PF03816">
    <property type="entry name" value="LytR_cpsA_psr"/>
    <property type="match status" value="1"/>
</dbReference>
<evidence type="ECO:0000313" key="6">
    <source>
        <dbReference type="EMBL" id="SDB86848.1"/>
    </source>
</evidence>
<dbReference type="RefSeq" id="WP_090774724.1">
    <property type="nucleotide sequence ID" value="NZ_FMYM01000002.1"/>
</dbReference>
<proteinExistence type="inferred from homology"/>
<evidence type="ECO:0000256" key="1">
    <source>
        <dbReference type="ARBA" id="ARBA00006068"/>
    </source>
</evidence>
<keyword evidence="3" id="KW-0735">Signal-anchor</keyword>
<dbReference type="NCBIfam" id="TIGR00350">
    <property type="entry name" value="lytR_cpsA_psr"/>
    <property type="match status" value="1"/>
</dbReference>
<evidence type="ECO:0000256" key="3">
    <source>
        <dbReference type="ARBA" id="ARBA00022968"/>
    </source>
</evidence>
<name>A0A1G6GY88_9BACI</name>
<dbReference type="InterPro" id="IPR050922">
    <property type="entry name" value="LytR/CpsA/Psr_CW_biosynth"/>
</dbReference>
<reference evidence="7" key="1">
    <citation type="submission" date="2016-09" db="EMBL/GenBank/DDBJ databases">
        <authorList>
            <person name="Varghese N."/>
            <person name="Submissions S."/>
        </authorList>
    </citation>
    <scope>NUCLEOTIDE SEQUENCE [LARGE SCALE GENOMIC DNA]</scope>
    <source>
        <strain evidence="7">25nlg</strain>
    </source>
</reference>
<keyword evidence="4" id="KW-1133">Transmembrane helix</keyword>
<dbReference type="PANTHER" id="PTHR33392:SF6">
    <property type="entry name" value="POLYISOPRENYL-TEICHOIC ACID--PEPTIDOGLYCAN TEICHOIC ACID TRANSFERASE TAGU"/>
    <property type="match status" value="1"/>
</dbReference>
<evidence type="ECO:0000313" key="7">
    <source>
        <dbReference type="Proteomes" id="UP000242662"/>
    </source>
</evidence>
<dbReference type="EMBL" id="FMYM01000002">
    <property type="protein sequence ID" value="SDB86848.1"/>
    <property type="molecule type" value="Genomic_DNA"/>
</dbReference>
<keyword evidence="4" id="KW-0472">Membrane</keyword>
<gene>
    <name evidence="6" type="ORF">SAMN05421737_102146</name>
</gene>
<dbReference type="Proteomes" id="UP000242662">
    <property type="component" value="Unassembled WGS sequence"/>
</dbReference>
<feature type="domain" description="Cell envelope-related transcriptional attenuator" evidence="5">
    <location>
        <begin position="82"/>
        <end position="225"/>
    </location>
</feature>
<dbReference type="GO" id="GO:0071555">
    <property type="term" value="P:cell wall organization"/>
    <property type="evidence" value="ECO:0007669"/>
    <property type="project" value="UniProtKB-KW"/>
</dbReference>
<organism evidence="6 7">
    <name type="scientific">Shouchella lonarensis</name>
    <dbReference type="NCBI Taxonomy" id="1464122"/>
    <lineage>
        <taxon>Bacteria</taxon>
        <taxon>Bacillati</taxon>
        <taxon>Bacillota</taxon>
        <taxon>Bacilli</taxon>
        <taxon>Bacillales</taxon>
        <taxon>Bacillaceae</taxon>
        <taxon>Shouchella</taxon>
    </lineage>
</organism>
<dbReference type="OrthoDB" id="27330at2"/>
<evidence type="ECO:0000256" key="2">
    <source>
        <dbReference type="ARBA" id="ARBA00022692"/>
    </source>
</evidence>
<keyword evidence="2" id="KW-0812">Transmembrane</keyword>
<comment type="similarity">
    <text evidence="1">Belongs to the LytR/CpsA/Psr (LCP) family.</text>
</comment>
<dbReference type="STRING" id="1464122.SAMN05421737_102146"/>
<protein>
    <submittedName>
        <fullName evidence="6">Transcriptional attenuator, LytR family</fullName>
    </submittedName>
</protein>
<dbReference type="PANTHER" id="PTHR33392">
    <property type="entry name" value="POLYISOPRENYL-TEICHOIC ACID--PEPTIDOGLYCAN TEICHOIC ACID TRANSFERASE TAGU"/>
    <property type="match status" value="1"/>
</dbReference>
<dbReference type="InterPro" id="IPR004474">
    <property type="entry name" value="LytR_CpsA_psr"/>
</dbReference>
<dbReference type="Gene3D" id="3.40.630.190">
    <property type="entry name" value="LCP protein"/>
    <property type="match status" value="1"/>
</dbReference>
<sequence length="306" mass="33916">MKKIFKITAIVLSILFISATAYGIYVWTDIKNTANDMYEPLSEREGGKSKLLPTAVSEGEPLSVLVAGVDHTAGREDEVVGRSDTIILMTLNPKKGSTKMLSIPRDTRTLMVGKGTTEKINHAHAYGGAEMLIDTVEQTFDIPIHYYVSINMKGFETLIDAFDGVNVTNDLGFSMDGTTFEKGPLLLNGQDALKYTRMRYDDPRGDAGRAARQREVVTALMHEAASLGSITKVGKILDVLGETVRTDLAPDKIWDYQSIYRPALGNIEESEVAYTGETIDGVWYAIVSEEEKARIREEFLRHLELN</sequence>
<evidence type="ECO:0000256" key="4">
    <source>
        <dbReference type="ARBA" id="ARBA00022989"/>
    </source>
</evidence>
<accession>A0A1G6GY88</accession>
<dbReference type="AlphaFoldDB" id="A0A1G6GY88"/>
<evidence type="ECO:0000259" key="5">
    <source>
        <dbReference type="Pfam" id="PF03816"/>
    </source>
</evidence>
<keyword evidence="7" id="KW-1185">Reference proteome</keyword>